<keyword evidence="2" id="KW-1185">Reference proteome</keyword>
<reference evidence="1 2" key="1">
    <citation type="submission" date="2017-04" db="EMBL/GenBank/DDBJ databases">
        <title>Draft genome sequence of Marssonina coronaria NL1: causal agent of apple blotch.</title>
        <authorList>
            <person name="Cheng Q."/>
        </authorList>
    </citation>
    <scope>NUCLEOTIDE SEQUENCE [LARGE SCALE GENOMIC DNA]</scope>
    <source>
        <strain evidence="1 2">NL1</strain>
    </source>
</reference>
<evidence type="ECO:0000313" key="2">
    <source>
        <dbReference type="Proteomes" id="UP000242519"/>
    </source>
</evidence>
<name>A0A218ZCA9_9HELO</name>
<comment type="caution">
    <text evidence="1">The sequence shown here is derived from an EMBL/GenBank/DDBJ whole genome shotgun (WGS) entry which is preliminary data.</text>
</comment>
<dbReference type="AlphaFoldDB" id="A0A218ZCA9"/>
<dbReference type="Proteomes" id="UP000242519">
    <property type="component" value="Unassembled WGS sequence"/>
</dbReference>
<organism evidence="1 2">
    <name type="scientific">Diplocarpon coronariae</name>
    <dbReference type="NCBI Taxonomy" id="2795749"/>
    <lineage>
        <taxon>Eukaryota</taxon>
        <taxon>Fungi</taxon>
        <taxon>Dikarya</taxon>
        <taxon>Ascomycota</taxon>
        <taxon>Pezizomycotina</taxon>
        <taxon>Leotiomycetes</taxon>
        <taxon>Helotiales</taxon>
        <taxon>Drepanopezizaceae</taxon>
        <taxon>Diplocarpon</taxon>
    </lineage>
</organism>
<sequence length="146" mass="15871">MASGACRRSSALVAEATATSVAEDNAWTKEILTQASEVLRTSVGTNAAAERFELPTNTKVKMTPQIACTVEIVVESLTCGMMIHIDLFPITLHAVRGSPSLRTSTTTPIYVYTSVVLTRLESIFATQRLHRVSYEGGEHESPEVEE</sequence>
<evidence type="ECO:0000313" key="1">
    <source>
        <dbReference type="EMBL" id="OWP04816.1"/>
    </source>
</evidence>
<dbReference type="InParanoid" id="A0A218ZCA9"/>
<protein>
    <submittedName>
        <fullName evidence="1">Uncharacterized protein</fullName>
    </submittedName>
</protein>
<proteinExistence type="predicted"/>
<gene>
    <name evidence="1" type="ORF">B2J93_4098</name>
</gene>
<dbReference type="EMBL" id="MZNU01000093">
    <property type="protein sequence ID" value="OWP04816.1"/>
    <property type="molecule type" value="Genomic_DNA"/>
</dbReference>
<accession>A0A218ZCA9</accession>